<dbReference type="EMBL" id="BHYM01000098">
    <property type="protein sequence ID" value="GCE44525.1"/>
    <property type="molecule type" value="Genomic_DNA"/>
</dbReference>
<dbReference type="AlphaFoldDB" id="A0A402CLV6"/>
<gene>
    <name evidence="1" type="ORF">Rhow_008946</name>
</gene>
<dbReference type="Proteomes" id="UP000287519">
    <property type="component" value="Unassembled WGS sequence"/>
</dbReference>
<accession>A0A402CLV6</accession>
<sequence length="38" mass="3984">MSGARSAIASPAFRAMVSIGEGHMRCTGRDGYPSADLR</sequence>
<protein>
    <submittedName>
        <fullName evidence="1">Uncharacterized protein</fullName>
    </submittedName>
</protein>
<proteinExistence type="predicted"/>
<organism evidence="1 2">
    <name type="scientific">Rhodococcus wratislaviensis</name>
    <name type="common">Tsukamurella wratislaviensis</name>
    <dbReference type="NCBI Taxonomy" id="44752"/>
    <lineage>
        <taxon>Bacteria</taxon>
        <taxon>Bacillati</taxon>
        <taxon>Actinomycetota</taxon>
        <taxon>Actinomycetes</taxon>
        <taxon>Mycobacteriales</taxon>
        <taxon>Nocardiaceae</taxon>
        <taxon>Rhodococcus</taxon>
    </lineage>
</organism>
<name>A0A402CLV6_RHOWR</name>
<evidence type="ECO:0000313" key="2">
    <source>
        <dbReference type="Proteomes" id="UP000287519"/>
    </source>
</evidence>
<evidence type="ECO:0000313" key="1">
    <source>
        <dbReference type="EMBL" id="GCE44525.1"/>
    </source>
</evidence>
<reference evidence="1 2" key="1">
    <citation type="submission" date="2018-11" db="EMBL/GenBank/DDBJ databases">
        <title>Microbial catabolism of amino acid.</title>
        <authorList>
            <person name="Hibi M."/>
            <person name="Ogawa J."/>
        </authorList>
    </citation>
    <scope>NUCLEOTIDE SEQUENCE [LARGE SCALE GENOMIC DNA]</scope>
    <source>
        <strain evidence="1 2">C31-06</strain>
    </source>
</reference>
<keyword evidence="2" id="KW-1185">Reference proteome</keyword>
<comment type="caution">
    <text evidence="1">The sequence shown here is derived from an EMBL/GenBank/DDBJ whole genome shotgun (WGS) entry which is preliminary data.</text>
</comment>